<organism evidence="1 2">
    <name type="scientific">Kineococcus xinjiangensis</name>
    <dbReference type="NCBI Taxonomy" id="512762"/>
    <lineage>
        <taxon>Bacteria</taxon>
        <taxon>Bacillati</taxon>
        <taxon>Actinomycetota</taxon>
        <taxon>Actinomycetes</taxon>
        <taxon>Kineosporiales</taxon>
        <taxon>Kineosporiaceae</taxon>
        <taxon>Kineococcus</taxon>
    </lineage>
</organism>
<dbReference type="EMBL" id="PTJD01000009">
    <property type="protein sequence ID" value="PPK93772.1"/>
    <property type="molecule type" value="Genomic_DNA"/>
</dbReference>
<accession>A0A2S6IHS4</accession>
<dbReference type="InterPro" id="IPR021295">
    <property type="entry name" value="DUF2867"/>
</dbReference>
<dbReference type="AlphaFoldDB" id="A0A2S6IHS4"/>
<dbReference type="Proteomes" id="UP000239485">
    <property type="component" value="Unassembled WGS sequence"/>
</dbReference>
<evidence type="ECO:0000313" key="1">
    <source>
        <dbReference type="EMBL" id="PPK93772.1"/>
    </source>
</evidence>
<sequence>MVMRLPDTEHAAHSWRIHEVVPDFVLEDVWELPAVGGREELPLLVSTMVAGTFPANAPLAVRFLWEFREQLGRLLGWDAPAHGLGAGATSLRERLPADLRGTASEPGRDALFHPLYQLADEWAGEIANRTVHAVMHLGWVAEGGGRFRGRMAVLVRPNGRLGTAYMAAIRPFRLFLVYPALLRGVERDWQAARRGGIHEHGGAPGSTAQHPRT</sequence>
<reference evidence="1 2" key="1">
    <citation type="submission" date="2018-02" db="EMBL/GenBank/DDBJ databases">
        <title>Genomic Encyclopedia of Archaeal and Bacterial Type Strains, Phase II (KMG-II): from individual species to whole genera.</title>
        <authorList>
            <person name="Goeker M."/>
        </authorList>
    </citation>
    <scope>NUCLEOTIDE SEQUENCE [LARGE SCALE GENOMIC DNA]</scope>
    <source>
        <strain evidence="1 2">DSM 22857</strain>
    </source>
</reference>
<evidence type="ECO:0000313" key="2">
    <source>
        <dbReference type="Proteomes" id="UP000239485"/>
    </source>
</evidence>
<comment type="caution">
    <text evidence="1">The sequence shown here is derived from an EMBL/GenBank/DDBJ whole genome shotgun (WGS) entry which is preliminary data.</text>
</comment>
<proteinExistence type="predicted"/>
<protein>
    <submittedName>
        <fullName evidence="1">Uncharacterized protein DUF2867</fullName>
    </submittedName>
</protein>
<name>A0A2S6IHS4_9ACTN</name>
<dbReference type="Pfam" id="PF11066">
    <property type="entry name" value="DUF2867"/>
    <property type="match status" value="1"/>
</dbReference>
<gene>
    <name evidence="1" type="ORF">CLV92_10948</name>
</gene>
<keyword evidence="2" id="KW-1185">Reference proteome</keyword>